<protein>
    <submittedName>
        <fullName evidence="1">Uncharacterized protein</fullName>
    </submittedName>
</protein>
<dbReference type="AlphaFoldDB" id="A0AAV0AQA3"/>
<name>A0AAV0AQA3_PHAPC</name>
<gene>
    <name evidence="1" type="ORF">PPACK8108_LOCUS6131</name>
</gene>
<dbReference type="EMBL" id="CALTRL010001176">
    <property type="protein sequence ID" value="CAH7671359.1"/>
    <property type="molecule type" value="Genomic_DNA"/>
</dbReference>
<comment type="caution">
    <text evidence="1">The sequence shown here is derived from an EMBL/GenBank/DDBJ whole genome shotgun (WGS) entry which is preliminary data.</text>
</comment>
<evidence type="ECO:0000313" key="2">
    <source>
        <dbReference type="Proteomes" id="UP001153365"/>
    </source>
</evidence>
<organism evidence="1 2">
    <name type="scientific">Phakopsora pachyrhizi</name>
    <name type="common">Asian soybean rust disease fungus</name>
    <dbReference type="NCBI Taxonomy" id="170000"/>
    <lineage>
        <taxon>Eukaryota</taxon>
        <taxon>Fungi</taxon>
        <taxon>Dikarya</taxon>
        <taxon>Basidiomycota</taxon>
        <taxon>Pucciniomycotina</taxon>
        <taxon>Pucciniomycetes</taxon>
        <taxon>Pucciniales</taxon>
        <taxon>Phakopsoraceae</taxon>
        <taxon>Phakopsora</taxon>
    </lineage>
</organism>
<sequence>MELVNLSQGQRCVSVGKLEKGGIWDRVVAIEGSTGQAPKPEESPGQPAMPAVEMERSAGDLQPHMLFKHWGAPLTPVIDNQTFRFPEEDEEIKEGENINPITNYDIISYDIPLPPLSTPINIIRRHPNPPNNPKHMLNIMRQKKIVGNATQNFEDSILTWILFTGRSDYESVRISWVWEKWSLEDKIWLKHEETTNNWNIKSFSMQKKKRKKTMNFNCCLLKKKEKL</sequence>
<proteinExistence type="predicted"/>
<keyword evidence="2" id="KW-1185">Reference proteome</keyword>
<accession>A0AAV0AQA3</accession>
<evidence type="ECO:0000313" key="1">
    <source>
        <dbReference type="EMBL" id="CAH7671359.1"/>
    </source>
</evidence>
<reference evidence="1" key="1">
    <citation type="submission" date="2022-06" db="EMBL/GenBank/DDBJ databases">
        <authorList>
            <consortium name="SYNGENTA / RWTH Aachen University"/>
        </authorList>
    </citation>
    <scope>NUCLEOTIDE SEQUENCE</scope>
</reference>
<dbReference type="Proteomes" id="UP001153365">
    <property type="component" value="Unassembled WGS sequence"/>
</dbReference>